<protein>
    <recommendedName>
        <fullName evidence="3">MafI family immunity protein</fullName>
    </recommendedName>
</protein>
<dbReference type="InterPro" id="IPR047880">
    <property type="entry name" value="MafI-like"/>
</dbReference>
<dbReference type="NCBIfam" id="NF033691">
    <property type="entry name" value="immunity_MafI"/>
    <property type="match status" value="1"/>
</dbReference>
<gene>
    <name evidence="1" type="ORF">DSM101010T_35410</name>
</gene>
<evidence type="ECO:0008006" key="3">
    <source>
        <dbReference type="Google" id="ProtNLM"/>
    </source>
</evidence>
<evidence type="ECO:0000313" key="2">
    <source>
        <dbReference type="Proteomes" id="UP000503840"/>
    </source>
</evidence>
<accession>A0A7J0BNC2</accession>
<dbReference type="EMBL" id="BLVO01000016">
    <property type="protein sequence ID" value="GFM35176.1"/>
    <property type="molecule type" value="Genomic_DNA"/>
</dbReference>
<dbReference type="RefSeq" id="WP_174406797.1">
    <property type="nucleotide sequence ID" value="NZ_BLVO01000016.1"/>
</dbReference>
<evidence type="ECO:0000313" key="1">
    <source>
        <dbReference type="EMBL" id="GFM35176.1"/>
    </source>
</evidence>
<name>A0A7J0BNC2_9BACT</name>
<comment type="caution">
    <text evidence="1">The sequence shown here is derived from an EMBL/GenBank/DDBJ whole genome shotgun (WGS) entry which is preliminary data.</text>
</comment>
<sequence>MEKIEMAELIIRTVLGQVGDEFPDNTVLIVDDLIAHSEVGVALEILCSQIFEYNIELSDGHRARLKDAACLLEMSQSQLDGLSD</sequence>
<keyword evidence="2" id="KW-1185">Reference proteome</keyword>
<dbReference type="AlphaFoldDB" id="A0A7J0BNC2"/>
<proteinExistence type="predicted"/>
<organism evidence="1 2">
    <name type="scientific">Desulfovibrio subterraneus</name>
    <dbReference type="NCBI Taxonomy" id="2718620"/>
    <lineage>
        <taxon>Bacteria</taxon>
        <taxon>Pseudomonadati</taxon>
        <taxon>Thermodesulfobacteriota</taxon>
        <taxon>Desulfovibrionia</taxon>
        <taxon>Desulfovibrionales</taxon>
        <taxon>Desulfovibrionaceae</taxon>
        <taxon>Desulfovibrio</taxon>
    </lineage>
</organism>
<reference evidence="1 2" key="1">
    <citation type="submission" date="2020-05" db="EMBL/GenBank/DDBJ databases">
        <title>Draft genome sequence of Desulfovibrio sp. strain HN2T.</title>
        <authorList>
            <person name="Ueno A."/>
            <person name="Tamazawa S."/>
            <person name="Tamamura S."/>
            <person name="Murakami T."/>
            <person name="Kiyama T."/>
            <person name="Inomata H."/>
            <person name="Amano Y."/>
            <person name="Miyakawa K."/>
            <person name="Tamaki H."/>
            <person name="Naganuma T."/>
            <person name="Kaneko K."/>
        </authorList>
    </citation>
    <scope>NUCLEOTIDE SEQUENCE [LARGE SCALE GENOMIC DNA]</scope>
    <source>
        <strain evidence="1 2">HN2</strain>
    </source>
</reference>
<dbReference type="Proteomes" id="UP000503840">
    <property type="component" value="Unassembled WGS sequence"/>
</dbReference>